<dbReference type="CDD" id="cd00038">
    <property type="entry name" value="CAP_ED"/>
    <property type="match status" value="1"/>
</dbReference>
<dbReference type="Pfam" id="PF13545">
    <property type="entry name" value="HTH_Crp_2"/>
    <property type="match status" value="1"/>
</dbReference>
<dbReference type="SUPFAM" id="SSF46785">
    <property type="entry name" value="Winged helix' DNA-binding domain"/>
    <property type="match status" value="1"/>
</dbReference>
<dbReference type="EMBL" id="JAUSWH010000007">
    <property type="protein sequence ID" value="MDQ0456291.1"/>
    <property type="molecule type" value="Genomic_DNA"/>
</dbReference>
<evidence type="ECO:0000313" key="5">
    <source>
        <dbReference type="EMBL" id="MDQ0456291.1"/>
    </source>
</evidence>
<evidence type="ECO:0000259" key="4">
    <source>
        <dbReference type="PROSITE" id="PS51063"/>
    </source>
</evidence>
<dbReference type="PROSITE" id="PS51063">
    <property type="entry name" value="HTH_CRP_2"/>
    <property type="match status" value="1"/>
</dbReference>
<protein>
    <submittedName>
        <fullName evidence="5">CRP-like cAMP-binding protein</fullName>
    </submittedName>
</protein>
<dbReference type="InterPro" id="IPR018490">
    <property type="entry name" value="cNMP-bd_dom_sf"/>
</dbReference>
<evidence type="ECO:0000256" key="3">
    <source>
        <dbReference type="ARBA" id="ARBA00023163"/>
    </source>
</evidence>
<accession>A0ABU0IGB5</accession>
<dbReference type="InterPro" id="IPR036390">
    <property type="entry name" value="WH_DNA-bd_sf"/>
</dbReference>
<dbReference type="Gene3D" id="2.60.120.10">
    <property type="entry name" value="Jelly Rolls"/>
    <property type="match status" value="1"/>
</dbReference>
<reference evidence="5 6" key="1">
    <citation type="submission" date="2023-07" db="EMBL/GenBank/DDBJ databases">
        <title>Genomic Encyclopedia of Type Strains, Phase IV (KMG-IV): sequencing the most valuable type-strain genomes for metagenomic binning, comparative biology and taxonomic classification.</title>
        <authorList>
            <person name="Goeker M."/>
        </authorList>
    </citation>
    <scope>NUCLEOTIDE SEQUENCE [LARGE SCALE GENOMIC DNA]</scope>
    <source>
        <strain evidence="5 6">DSM 100301</strain>
    </source>
</reference>
<proteinExistence type="predicted"/>
<keyword evidence="1" id="KW-0805">Transcription regulation</keyword>
<dbReference type="Gene3D" id="1.10.10.10">
    <property type="entry name" value="Winged helix-like DNA-binding domain superfamily/Winged helix DNA-binding domain"/>
    <property type="match status" value="1"/>
</dbReference>
<gene>
    <name evidence="5" type="ORF">QO005_002632</name>
</gene>
<evidence type="ECO:0000256" key="1">
    <source>
        <dbReference type="ARBA" id="ARBA00023015"/>
    </source>
</evidence>
<comment type="caution">
    <text evidence="5">The sequence shown here is derived from an EMBL/GenBank/DDBJ whole genome shotgun (WGS) entry which is preliminary data.</text>
</comment>
<sequence length="251" mass="28460">MEEDRLRLGVHTACLVCPLRSNPAYRDFSPEELEFTRHFRSGELHAGAGSAIFHEGNQNAHLYTALSGWGFRYKTLSDGRRQILNYILPGDMIGLQGAIFEEMNHSVEALTEMRLCVFERKPLYSLFEKHPGLGYDLTWIAAQEESILDEHLLSVGQRTAIERAAYLLAFLHHRGRASGVLTSERTLMPLTQAHVADTLGLSIVHTNKTLRKLALSGALRWLDRGCEVLDPDALQRLAKWTPNDQRRRPFL</sequence>
<dbReference type="InterPro" id="IPR000595">
    <property type="entry name" value="cNMP-bd_dom"/>
</dbReference>
<keyword evidence="6" id="KW-1185">Reference proteome</keyword>
<organism evidence="5 6">
    <name type="scientific">Rhizobium paknamense</name>
    <dbReference type="NCBI Taxonomy" id="1206817"/>
    <lineage>
        <taxon>Bacteria</taxon>
        <taxon>Pseudomonadati</taxon>
        <taxon>Pseudomonadota</taxon>
        <taxon>Alphaproteobacteria</taxon>
        <taxon>Hyphomicrobiales</taxon>
        <taxon>Rhizobiaceae</taxon>
        <taxon>Rhizobium/Agrobacterium group</taxon>
        <taxon>Rhizobium</taxon>
    </lineage>
</organism>
<dbReference type="InterPro" id="IPR036388">
    <property type="entry name" value="WH-like_DNA-bd_sf"/>
</dbReference>
<dbReference type="Proteomes" id="UP001235269">
    <property type="component" value="Unassembled WGS sequence"/>
</dbReference>
<feature type="domain" description="HTH crp-type" evidence="4">
    <location>
        <begin position="158"/>
        <end position="232"/>
    </location>
</feature>
<dbReference type="InterPro" id="IPR014710">
    <property type="entry name" value="RmlC-like_jellyroll"/>
</dbReference>
<dbReference type="InterPro" id="IPR012318">
    <property type="entry name" value="HTH_CRP"/>
</dbReference>
<dbReference type="Pfam" id="PF00027">
    <property type="entry name" value="cNMP_binding"/>
    <property type="match status" value="1"/>
</dbReference>
<keyword evidence="3" id="KW-0804">Transcription</keyword>
<keyword evidence="2" id="KW-0238">DNA-binding</keyword>
<evidence type="ECO:0000313" key="6">
    <source>
        <dbReference type="Proteomes" id="UP001235269"/>
    </source>
</evidence>
<dbReference type="SUPFAM" id="SSF51206">
    <property type="entry name" value="cAMP-binding domain-like"/>
    <property type="match status" value="1"/>
</dbReference>
<name>A0ABU0IGB5_9HYPH</name>
<dbReference type="RefSeq" id="WP_307158478.1">
    <property type="nucleotide sequence ID" value="NZ_JAUSWH010000007.1"/>
</dbReference>
<evidence type="ECO:0000256" key="2">
    <source>
        <dbReference type="ARBA" id="ARBA00023125"/>
    </source>
</evidence>